<dbReference type="InterPro" id="IPR011006">
    <property type="entry name" value="CheY-like_superfamily"/>
</dbReference>
<evidence type="ECO:0000313" key="4">
    <source>
        <dbReference type="Proteomes" id="UP000050360"/>
    </source>
</evidence>
<evidence type="ECO:0000313" key="3">
    <source>
        <dbReference type="EMBL" id="KPQ42607.1"/>
    </source>
</evidence>
<keyword evidence="1" id="KW-0597">Phosphoprotein</keyword>
<dbReference type="PATRIC" id="fig|1719120.3.peg.3071"/>
<comment type="caution">
    <text evidence="3">The sequence shown here is derived from an EMBL/GenBank/DDBJ whole genome shotgun (WGS) entry which is preliminary data.</text>
</comment>
<dbReference type="SUPFAM" id="SSF52172">
    <property type="entry name" value="CheY-like"/>
    <property type="match status" value="1"/>
</dbReference>
<feature type="modified residue" description="4-aspartylphosphate" evidence="1">
    <location>
        <position position="53"/>
    </location>
</feature>
<dbReference type="Pfam" id="PF00072">
    <property type="entry name" value="Response_reg"/>
    <property type="match status" value="1"/>
</dbReference>
<dbReference type="EMBL" id="LKCM01000218">
    <property type="protein sequence ID" value="KPQ42607.1"/>
    <property type="molecule type" value="Genomic_DNA"/>
</dbReference>
<dbReference type="Proteomes" id="UP000050360">
    <property type="component" value="Unassembled WGS sequence"/>
</dbReference>
<evidence type="ECO:0000259" key="2">
    <source>
        <dbReference type="PROSITE" id="PS50110"/>
    </source>
</evidence>
<evidence type="ECO:0000256" key="1">
    <source>
        <dbReference type="PROSITE-ProRule" id="PRU00169"/>
    </source>
</evidence>
<dbReference type="GO" id="GO:0000160">
    <property type="term" value="P:phosphorelay signal transduction system"/>
    <property type="evidence" value="ECO:0007669"/>
    <property type="project" value="InterPro"/>
</dbReference>
<dbReference type="SMART" id="SM00448">
    <property type="entry name" value="REC"/>
    <property type="match status" value="1"/>
</dbReference>
<name>A0A0P8A7K0_9EURY</name>
<dbReference type="PANTHER" id="PTHR43228:SF1">
    <property type="entry name" value="TWO-COMPONENT RESPONSE REGULATOR ARR22"/>
    <property type="match status" value="1"/>
</dbReference>
<dbReference type="Gene3D" id="3.40.50.2300">
    <property type="match status" value="1"/>
</dbReference>
<accession>A0A0P8A7K0</accession>
<feature type="domain" description="Response regulatory" evidence="2">
    <location>
        <begin position="4"/>
        <end position="118"/>
    </location>
</feature>
<dbReference type="PROSITE" id="PS50110">
    <property type="entry name" value="RESPONSE_REGULATORY"/>
    <property type="match status" value="1"/>
</dbReference>
<reference evidence="3 4" key="1">
    <citation type="submission" date="2015-09" db="EMBL/GenBank/DDBJ databases">
        <title>A metagenomics-based metabolic model of nitrate-dependent anaerobic oxidation of methane by Methanoperedens-like archaea.</title>
        <authorList>
            <person name="Arshad A."/>
            <person name="Speth D.R."/>
            <person name="De Graaf R.M."/>
            <person name="Op Den Camp H.J."/>
            <person name="Jetten M.S."/>
            <person name="Welte C.U."/>
        </authorList>
    </citation>
    <scope>NUCLEOTIDE SEQUENCE [LARGE SCALE GENOMIC DNA]</scope>
</reference>
<sequence>MFGKILIVDDAPFMRMMLKKILASSGNELIEAADGSDGVSKYKQHKPDLVFLDIMMPDVDGIECLKQIMAHDSNAKVIICSSIGQQALVNEAIRIGAGDYIIKPFDAAKVLEIFYKNMPA</sequence>
<dbReference type="InterPro" id="IPR052048">
    <property type="entry name" value="ST_Response_Regulator"/>
</dbReference>
<proteinExistence type="predicted"/>
<gene>
    <name evidence="3" type="primary">cheY</name>
    <name evidence="3" type="ORF">MPEBLZ_02817</name>
</gene>
<protein>
    <submittedName>
        <fullName evidence="3">Chemotaxis protein</fullName>
    </submittedName>
</protein>
<dbReference type="AlphaFoldDB" id="A0A0P8A7K0"/>
<dbReference type="InterPro" id="IPR001789">
    <property type="entry name" value="Sig_transdc_resp-reg_receiver"/>
</dbReference>
<dbReference type="PANTHER" id="PTHR43228">
    <property type="entry name" value="TWO-COMPONENT RESPONSE REGULATOR"/>
    <property type="match status" value="1"/>
</dbReference>
<organism evidence="3 4">
    <name type="scientific">Candidatus Methanoperedens nitratireducens</name>
    <dbReference type="NCBI Taxonomy" id="1392998"/>
    <lineage>
        <taxon>Archaea</taxon>
        <taxon>Methanobacteriati</taxon>
        <taxon>Methanobacteriota</taxon>
        <taxon>Stenosarchaea group</taxon>
        <taxon>Methanomicrobia</taxon>
        <taxon>Methanosarcinales</taxon>
        <taxon>ANME-2 cluster</taxon>
        <taxon>Candidatus Methanoperedentaceae</taxon>
        <taxon>Candidatus Methanoperedens</taxon>
    </lineage>
</organism>